<dbReference type="PANTHER" id="PTHR35333:SF3">
    <property type="entry name" value="BETA-LACTAMASE-TYPE TRANSPEPTIDASE FOLD CONTAINING PROTEIN"/>
    <property type="match status" value="1"/>
</dbReference>
<sequence>MPMSRSRFLIPGAAVVMVVVVVAGLAFFGKIPGLNAAARQEKQLTNALDAIALTSPDFAVAVLDKANDRDFSYRGSERFDTASAVKVSVLACVLLHAQDEKRELTAQETARAKRMIQASDNDATTALFTEVGEVDGLTACNKRVGLTETTVDKAWGLTSTTADDQARLLGNLVDSGSELTVDHRQLIFDLMETVNDDQNWGVPSVAKQGEHAPVKNGWDTRSDDHNLWVVNSLGRIVSEDRETNVSIVVLSHGDKSLKDGIALVEKVAAATRENLKY</sequence>
<proteinExistence type="predicted"/>
<dbReference type="Proteomes" id="UP000624709">
    <property type="component" value="Unassembled WGS sequence"/>
</dbReference>
<evidence type="ECO:0000313" key="3">
    <source>
        <dbReference type="EMBL" id="GIE70839.1"/>
    </source>
</evidence>
<dbReference type="Gene3D" id="3.40.710.10">
    <property type="entry name" value="DD-peptidase/beta-lactamase superfamily"/>
    <property type="match status" value="1"/>
</dbReference>
<gene>
    <name evidence="3" type="ORF">Apa02nite_069470</name>
</gene>
<organism evidence="3 4">
    <name type="scientific">Actinoplanes palleronii</name>
    <dbReference type="NCBI Taxonomy" id="113570"/>
    <lineage>
        <taxon>Bacteria</taxon>
        <taxon>Bacillati</taxon>
        <taxon>Actinomycetota</taxon>
        <taxon>Actinomycetes</taxon>
        <taxon>Micromonosporales</taxon>
        <taxon>Micromonosporaceae</taxon>
        <taxon>Actinoplanes</taxon>
    </lineage>
</organism>
<evidence type="ECO:0000256" key="1">
    <source>
        <dbReference type="SAM" id="Phobius"/>
    </source>
</evidence>
<keyword evidence="1" id="KW-0812">Transmembrane</keyword>
<keyword evidence="4" id="KW-1185">Reference proteome</keyword>
<reference evidence="3 4" key="1">
    <citation type="submission" date="2021-01" db="EMBL/GenBank/DDBJ databases">
        <title>Whole genome shotgun sequence of Actinoplanes palleronii NBRC 14916.</title>
        <authorList>
            <person name="Komaki H."/>
            <person name="Tamura T."/>
        </authorList>
    </citation>
    <scope>NUCLEOTIDE SEQUENCE [LARGE SCALE GENOMIC DNA]</scope>
    <source>
        <strain evidence="3 4">NBRC 14916</strain>
    </source>
</reference>
<dbReference type="InterPro" id="IPR000871">
    <property type="entry name" value="Beta-lactam_class-A"/>
</dbReference>
<feature type="transmembrane region" description="Helical" evidence="1">
    <location>
        <begin position="7"/>
        <end position="29"/>
    </location>
</feature>
<dbReference type="InterPro" id="IPR045155">
    <property type="entry name" value="Beta-lactam_cat"/>
</dbReference>
<dbReference type="Pfam" id="PF13354">
    <property type="entry name" value="Beta-lactamase2"/>
    <property type="match status" value="1"/>
</dbReference>
<keyword evidence="1" id="KW-0472">Membrane</keyword>
<comment type="caution">
    <text evidence="3">The sequence shown here is derived from an EMBL/GenBank/DDBJ whole genome shotgun (WGS) entry which is preliminary data.</text>
</comment>
<accession>A0ABQ4BJI8</accession>
<evidence type="ECO:0000259" key="2">
    <source>
        <dbReference type="Pfam" id="PF13354"/>
    </source>
</evidence>
<evidence type="ECO:0000313" key="4">
    <source>
        <dbReference type="Proteomes" id="UP000624709"/>
    </source>
</evidence>
<feature type="domain" description="Beta-lactamase class A catalytic" evidence="2">
    <location>
        <begin position="112"/>
        <end position="198"/>
    </location>
</feature>
<dbReference type="InterPro" id="IPR012338">
    <property type="entry name" value="Beta-lactam/transpept-like"/>
</dbReference>
<dbReference type="EMBL" id="BOMS01000111">
    <property type="protein sequence ID" value="GIE70839.1"/>
    <property type="molecule type" value="Genomic_DNA"/>
</dbReference>
<protein>
    <recommendedName>
        <fullName evidence="2">Beta-lactamase class A catalytic domain-containing protein</fullName>
    </recommendedName>
</protein>
<keyword evidence="1" id="KW-1133">Transmembrane helix</keyword>
<dbReference type="PANTHER" id="PTHR35333">
    <property type="entry name" value="BETA-LACTAMASE"/>
    <property type="match status" value="1"/>
</dbReference>
<name>A0ABQ4BJI8_9ACTN</name>
<dbReference type="SUPFAM" id="SSF56601">
    <property type="entry name" value="beta-lactamase/transpeptidase-like"/>
    <property type="match status" value="1"/>
</dbReference>